<keyword evidence="1" id="KW-1133">Transmembrane helix</keyword>
<gene>
    <name evidence="2" type="ORF">A3F29_02050</name>
</gene>
<reference evidence="2 3" key="1">
    <citation type="journal article" date="2016" name="Nat. Commun.">
        <title>Thousands of microbial genomes shed light on interconnected biogeochemical processes in an aquifer system.</title>
        <authorList>
            <person name="Anantharaman K."/>
            <person name="Brown C.T."/>
            <person name="Hug L.A."/>
            <person name="Sharon I."/>
            <person name="Castelle C.J."/>
            <person name="Probst A.J."/>
            <person name="Thomas B.C."/>
            <person name="Singh A."/>
            <person name="Wilkins M.J."/>
            <person name="Karaoz U."/>
            <person name="Brodie E.L."/>
            <person name="Williams K.H."/>
            <person name="Hubbard S.S."/>
            <person name="Banfield J.F."/>
        </authorList>
    </citation>
    <scope>NUCLEOTIDE SEQUENCE [LARGE SCALE GENOMIC DNA]</scope>
</reference>
<feature type="transmembrane region" description="Helical" evidence="1">
    <location>
        <begin position="30"/>
        <end position="49"/>
    </location>
</feature>
<dbReference type="Proteomes" id="UP000177199">
    <property type="component" value="Unassembled WGS sequence"/>
</dbReference>
<sequence>MKILFVILFFVAVAPKNVFAYLDPGSGSYLLQMVLGLFLGGAYFFRHFFKNLKDKAVALLRKVFKKK</sequence>
<proteinExistence type="predicted"/>
<evidence type="ECO:0000313" key="3">
    <source>
        <dbReference type="Proteomes" id="UP000177199"/>
    </source>
</evidence>
<dbReference type="AlphaFoldDB" id="A0A1F7HJA9"/>
<comment type="caution">
    <text evidence="2">The sequence shown here is derived from an EMBL/GenBank/DDBJ whole genome shotgun (WGS) entry which is preliminary data.</text>
</comment>
<accession>A0A1F7HJA9</accession>
<protein>
    <submittedName>
        <fullName evidence="2">Uncharacterized protein</fullName>
    </submittedName>
</protein>
<evidence type="ECO:0000313" key="2">
    <source>
        <dbReference type="EMBL" id="OGK31320.1"/>
    </source>
</evidence>
<evidence type="ECO:0000256" key="1">
    <source>
        <dbReference type="SAM" id="Phobius"/>
    </source>
</evidence>
<keyword evidence="1" id="KW-0812">Transmembrane</keyword>
<organism evidence="2 3">
    <name type="scientific">Candidatus Roizmanbacteria bacterium RIFCSPHIGHO2_12_FULL_33_9</name>
    <dbReference type="NCBI Taxonomy" id="1802045"/>
    <lineage>
        <taxon>Bacteria</taxon>
        <taxon>Candidatus Roizmaniibacteriota</taxon>
    </lineage>
</organism>
<keyword evidence="1" id="KW-0472">Membrane</keyword>
<name>A0A1F7HJA9_9BACT</name>
<dbReference type="EMBL" id="MFZV01000010">
    <property type="protein sequence ID" value="OGK31320.1"/>
    <property type="molecule type" value="Genomic_DNA"/>
</dbReference>